<dbReference type="CTD" id="42821"/>
<feature type="domain" description="Pellino RING" evidence="5">
    <location>
        <begin position="359"/>
        <end position="499"/>
    </location>
</feature>
<dbReference type="Pfam" id="PF04710">
    <property type="entry name" value="Pellino_FHA"/>
    <property type="match status" value="1"/>
</dbReference>
<dbReference type="PANTHER" id="PTHR12098">
    <property type="entry name" value="E3 UBIQUITIN-PROTEIN LIGASE PELLINO-RELATED"/>
    <property type="match status" value="1"/>
</dbReference>
<dbReference type="RefSeq" id="XP_047737244.1">
    <property type="nucleotide sequence ID" value="XM_047881288.1"/>
</dbReference>
<dbReference type="PANTHER" id="PTHR12098:SF2">
    <property type="entry name" value="PROTEIN PELLINO"/>
    <property type="match status" value="1"/>
</dbReference>
<comment type="similarity">
    <text evidence="1">Belongs to the pellino family.</text>
</comment>
<feature type="region of interest" description="Disordered" evidence="3">
    <location>
        <begin position="1"/>
        <end position="24"/>
    </location>
</feature>
<sequence length="499" mass="53993">MPDPPIVSDEGGNGSSSSSSAGGGGVGVGGGGVVVVGLCGGGVGGVEAGGGGASMGSSVIEDSGGGIGGLTQSPRHHHSHHHSHHHHSRDGHHQGKSAVKYGELIILGYNGHLPPSDRGRRRSKFMLFRRQNFNGVKEDRRYTVRQPQNTQAILNNQQHSISYTMSRNQAVIVEYKPDPETDMFQIGRSSEPPIDFVVMDTVPGEKHGEAKVSQSTISRFACRIIAHRTTREARIYAAGFDSSRNIFLGEKATKWQNCDEMDGLTTNGILIMHPIANPMDERGEGEVGLWREVSVGGGVYVLRESRSSAQRGMKVEDEDNRLQDGTLIDLCGATLLWRSAEGLVKSPTKRHLEQMLDELNAGRPQCPVGLNTLVIPRKETLTASEKQPLAYLNCGHVQGLHQWGHEKDSNVRTCPMCLMVGPVVKLCMGIEPAFYVDIGPPTFCFNPCGHMATEKTVKYWASVPIPHGTNGFQAACPFCATALEGHPGYSRLIFQDNCD</sequence>
<dbReference type="GeneID" id="108666286"/>
<gene>
    <name evidence="7" type="primary">LOC108666286</name>
</gene>
<evidence type="ECO:0000313" key="7">
    <source>
        <dbReference type="RefSeq" id="XP_047737244.1"/>
    </source>
</evidence>
<feature type="compositionally biased region" description="Basic residues" evidence="3">
    <location>
        <begin position="74"/>
        <end position="90"/>
    </location>
</feature>
<dbReference type="Pfam" id="PF20723">
    <property type="entry name" value="Pellino_RING"/>
    <property type="match status" value="1"/>
</dbReference>
<reference evidence="7" key="1">
    <citation type="submission" date="2025-08" db="UniProtKB">
        <authorList>
            <consortium name="RefSeq"/>
        </authorList>
    </citation>
    <scope>IDENTIFICATION</scope>
    <source>
        <tissue evidence="7">Whole organism</tissue>
    </source>
</reference>
<proteinExistence type="inferred from homology"/>
<feature type="domain" description="Pellino FHA" evidence="4">
    <location>
        <begin position="94"/>
        <end position="355"/>
    </location>
</feature>
<dbReference type="OMA" id="QIGRMPC"/>
<evidence type="ECO:0000313" key="6">
    <source>
        <dbReference type="Proteomes" id="UP000694843"/>
    </source>
</evidence>
<evidence type="ECO:0000259" key="4">
    <source>
        <dbReference type="Pfam" id="PF04710"/>
    </source>
</evidence>
<dbReference type="GO" id="GO:0008592">
    <property type="term" value="P:regulation of Toll signaling pathway"/>
    <property type="evidence" value="ECO:0007669"/>
    <property type="project" value="InterPro"/>
</dbReference>
<organism evidence="6 7">
    <name type="scientific">Hyalella azteca</name>
    <name type="common">Amphipod</name>
    <dbReference type="NCBI Taxonomy" id="294128"/>
    <lineage>
        <taxon>Eukaryota</taxon>
        <taxon>Metazoa</taxon>
        <taxon>Ecdysozoa</taxon>
        <taxon>Arthropoda</taxon>
        <taxon>Crustacea</taxon>
        <taxon>Multicrustacea</taxon>
        <taxon>Malacostraca</taxon>
        <taxon>Eumalacostraca</taxon>
        <taxon>Peracarida</taxon>
        <taxon>Amphipoda</taxon>
        <taxon>Senticaudata</taxon>
        <taxon>Talitrida</taxon>
        <taxon>Talitroidea</taxon>
        <taxon>Hyalellidae</taxon>
        <taxon>Hyalella</taxon>
    </lineage>
</organism>
<dbReference type="GO" id="GO:0061630">
    <property type="term" value="F:ubiquitin protein ligase activity"/>
    <property type="evidence" value="ECO:0007669"/>
    <property type="project" value="InterPro"/>
</dbReference>
<dbReference type="AlphaFoldDB" id="A0A979FLZ9"/>
<evidence type="ECO:0000259" key="5">
    <source>
        <dbReference type="Pfam" id="PF20723"/>
    </source>
</evidence>
<protein>
    <submittedName>
        <fullName evidence="7">Protein pellino isoform X1</fullName>
    </submittedName>
</protein>
<dbReference type="InterPro" id="IPR048335">
    <property type="entry name" value="Pellino_RING"/>
</dbReference>
<dbReference type="InterPro" id="IPR006800">
    <property type="entry name" value="Pellino_fam"/>
</dbReference>
<dbReference type="GO" id="GO:0000209">
    <property type="term" value="P:protein polyubiquitination"/>
    <property type="evidence" value="ECO:0007669"/>
    <property type="project" value="InterPro"/>
</dbReference>
<evidence type="ECO:0000256" key="2">
    <source>
        <dbReference type="ARBA" id="ARBA00022553"/>
    </source>
</evidence>
<dbReference type="OrthoDB" id="8801906at2759"/>
<dbReference type="InterPro" id="IPR048334">
    <property type="entry name" value="Pellino_FHA"/>
</dbReference>
<feature type="region of interest" description="Disordered" evidence="3">
    <location>
        <begin position="47"/>
        <end position="96"/>
    </location>
</feature>
<accession>A0A979FLZ9</accession>
<keyword evidence="6" id="KW-1185">Reference proteome</keyword>
<keyword evidence="2" id="KW-0597">Phosphoprotein</keyword>
<evidence type="ECO:0000256" key="3">
    <source>
        <dbReference type="SAM" id="MobiDB-lite"/>
    </source>
</evidence>
<dbReference type="PIRSF" id="PIRSF038886">
    <property type="entry name" value="Pellino"/>
    <property type="match status" value="1"/>
</dbReference>
<evidence type="ECO:0000256" key="1">
    <source>
        <dbReference type="ARBA" id="ARBA00005639"/>
    </source>
</evidence>
<name>A0A979FLZ9_HYAAZ</name>
<dbReference type="Proteomes" id="UP000694843">
    <property type="component" value="Unplaced"/>
</dbReference>